<evidence type="ECO:0000313" key="5">
    <source>
        <dbReference type="Proteomes" id="UP000033531"/>
    </source>
</evidence>
<dbReference type="InterPro" id="IPR036388">
    <property type="entry name" value="WH-like_DNA-bd_sf"/>
</dbReference>
<dbReference type="PANTHER" id="PTHR40083:SF1">
    <property type="entry name" value="UPF0122 PROTEIN YLXM"/>
    <property type="match status" value="1"/>
</dbReference>
<dbReference type="OrthoDB" id="6392at2"/>
<sequence length="113" mass="13522">MDELEKNEMLGDLYAYYGSLLTKSQQDYFEDYYYNDLSLGEIAINHQVSRQAVYDNLRRCRRLLKKYEDKLHMQRDYNMIEDKLLKVTTALRKDKSDLALQITTDLLNQLRGE</sequence>
<reference evidence="4 5" key="1">
    <citation type="submission" date="2015-01" db="EMBL/GenBank/DDBJ databases">
        <title>Comparative genomics of the lactic acid bacteria isolated from the honey bee gut.</title>
        <authorList>
            <person name="Ellegaard K.M."/>
            <person name="Tamarit D."/>
            <person name="Javelind E."/>
            <person name="Olofsson T."/>
            <person name="Andersson S.G."/>
            <person name="Vasquez A."/>
        </authorList>
    </citation>
    <scope>NUCLEOTIDE SEQUENCE [LARGE SCALE GENOMIC DNA]</scope>
    <source>
        <strain evidence="4 5">Hma8</strain>
    </source>
</reference>
<evidence type="ECO:0000313" key="4">
    <source>
        <dbReference type="EMBL" id="KJY56775.1"/>
    </source>
</evidence>
<dbReference type="PATRIC" id="fig|1218507.3.peg.1305"/>
<organism evidence="4 5">
    <name type="scientific">Lactobacillus melliventris</name>
    <dbReference type="NCBI Taxonomy" id="1218507"/>
    <lineage>
        <taxon>Bacteria</taxon>
        <taxon>Bacillati</taxon>
        <taxon>Bacillota</taxon>
        <taxon>Bacilli</taxon>
        <taxon>Lactobacillales</taxon>
        <taxon>Lactobacillaceae</taxon>
        <taxon>Lactobacillus</taxon>
    </lineage>
</organism>
<dbReference type="RefSeq" id="WP_046325038.1">
    <property type="nucleotide sequence ID" value="NZ_JBHTMT010000001.1"/>
</dbReference>
<comment type="caution">
    <text evidence="4">The sequence shown here is derived from an EMBL/GenBank/DDBJ whole genome shotgun (WGS) entry which is preliminary data.</text>
</comment>
<evidence type="ECO:0000256" key="3">
    <source>
        <dbReference type="HAMAP-Rule" id="MF_00245"/>
    </source>
</evidence>
<dbReference type="NCBIfam" id="NF045758">
    <property type="entry name" value="YlxM"/>
    <property type="match status" value="1"/>
</dbReference>
<dbReference type="InterPro" id="IPR054831">
    <property type="entry name" value="UPF0122_fam_protein"/>
</dbReference>
<comment type="function">
    <text evidence="2 3">Might take part in the signal recognition particle (SRP) pathway. This is inferred from the conservation of its genetic proximity to ftsY/ffh. May be a regulatory protein.</text>
</comment>
<dbReference type="InterPro" id="IPR007394">
    <property type="entry name" value="UPF0122"/>
</dbReference>
<evidence type="ECO:0000256" key="1">
    <source>
        <dbReference type="ARBA" id="ARBA00008720"/>
    </source>
</evidence>
<gene>
    <name evidence="4" type="ORF">JF74_11290</name>
</gene>
<dbReference type="AlphaFoldDB" id="A0A0F4LDT5"/>
<accession>A0A0F4LDT5</accession>
<evidence type="ECO:0000256" key="2">
    <source>
        <dbReference type="ARBA" id="ARBA00024764"/>
    </source>
</evidence>
<proteinExistence type="inferred from homology"/>
<comment type="similarity">
    <text evidence="1 3">Belongs to the UPF0122 family.</text>
</comment>
<protein>
    <recommendedName>
        <fullName evidence="3">UPF0122 protein JF74_11290</fullName>
    </recommendedName>
</protein>
<dbReference type="STRING" id="1218507.JF74_11290"/>
<dbReference type="HAMAP" id="MF_00245">
    <property type="entry name" value="UPF0122"/>
    <property type="match status" value="1"/>
</dbReference>
<dbReference type="Pfam" id="PF04297">
    <property type="entry name" value="UPF0122"/>
    <property type="match status" value="1"/>
</dbReference>
<dbReference type="PANTHER" id="PTHR40083">
    <property type="entry name" value="UPF0122 PROTEIN CBO2450/CLC_2298"/>
    <property type="match status" value="1"/>
</dbReference>
<dbReference type="Proteomes" id="UP000033531">
    <property type="component" value="Unassembled WGS sequence"/>
</dbReference>
<dbReference type="EMBL" id="JXLI01000010">
    <property type="protein sequence ID" value="KJY56775.1"/>
    <property type="molecule type" value="Genomic_DNA"/>
</dbReference>
<dbReference type="HOGENOM" id="CLU_129218_1_0_9"/>
<dbReference type="InterPro" id="IPR013324">
    <property type="entry name" value="RNA_pol_sigma_r3/r4-like"/>
</dbReference>
<name>A0A0F4LDT5_9LACO</name>
<dbReference type="Gene3D" id="1.10.10.10">
    <property type="entry name" value="Winged helix-like DNA-binding domain superfamily/Winged helix DNA-binding domain"/>
    <property type="match status" value="1"/>
</dbReference>
<dbReference type="SUPFAM" id="SSF88659">
    <property type="entry name" value="Sigma3 and sigma4 domains of RNA polymerase sigma factors"/>
    <property type="match status" value="1"/>
</dbReference>